<keyword evidence="1" id="KW-0433">Leucine-rich repeat</keyword>
<gene>
    <name evidence="5" type="ORF">SMRZ_LOCUS19080</name>
</gene>
<proteinExistence type="inferred from homology"/>
<dbReference type="InterPro" id="IPR001611">
    <property type="entry name" value="Leu-rich_rpt"/>
</dbReference>
<keyword evidence="6" id="KW-1185">Reference proteome</keyword>
<dbReference type="SUPFAM" id="SSF52058">
    <property type="entry name" value="L domain-like"/>
    <property type="match status" value="1"/>
</dbReference>
<dbReference type="InterPro" id="IPR045081">
    <property type="entry name" value="AN32"/>
</dbReference>
<dbReference type="PROSITE" id="PS51450">
    <property type="entry name" value="LRR"/>
    <property type="match status" value="1"/>
</dbReference>
<evidence type="ECO:0000313" key="6">
    <source>
        <dbReference type="Proteomes" id="UP000277204"/>
    </source>
</evidence>
<dbReference type="Pfam" id="PF14580">
    <property type="entry name" value="LRR_9"/>
    <property type="match status" value="1"/>
</dbReference>
<dbReference type="GO" id="GO:0042393">
    <property type="term" value="F:histone binding"/>
    <property type="evidence" value="ECO:0007669"/>
    <property type="project" value="TreeGrafter"/>
</dbReference>
<evidence type="ECO:0000256" key="2">
    <source>
        <dbReference type="ARBA" id="ARBA00022737"/>
    </source>
</evidence>
<dbReference type="Gene3D" id="3.80.10.10">
    <property type="entry name" value="Ribonuclease Inhibitor"/>
    <property type="match status" value="1"/>
</dbReference>
<evidence type="ECO:0000256" key="1">
    <source>
        <dbReference type="ARBA" id="ARBA00022614"/>
    </source>
</evidence>
<dbReference type="AlphaFoldDB" id="A0A183MSQ5"/>
<dbReference type="STRING" id="48269.A0A183MSQ5"/>
<feature type="compositionally biased region" description="Acidic residues" evidence="4">
    <location>
        <begin position="166"/>
        <end position="195"/>
    </location>
</feature>
<sequence>MTYMTLLQRIELERGKREPGEITELNLDNSKSVDIEGLTDEYSSLEVLSMMNVGLQSLAGLPCLTSLKNLELSNNLISGGLDALLKCPNIEQLNLSSNKIESMDVLIPLAKLSELKSLDLGNCPVTATENYRKKAFAMIPSLKYLDGLDENNEEEVFGNDFMNGGLDEEGEDEEAELDDYDDVDDEDEDEVEEDNGANLSAANVSGPRRPGTKRRHDDIQDGKNGDNAEHCGTKHKHVEDRVETHVENGSTADD</sequence>
<dbReference type="FunFam" id="3.80.10.10:FF:000131">
    <property type="entry name" value="acidic leucine-rich nuclear phosphoprotein 32-related protein-like"/>
    <property type="match status" value="1"/>
</dbReference>
<dbReference type="PANTHER" id="PTHR11375:SF0">
    <property type="entry name" value="ACIDIC LEUCINE-RICH NUCLEAR PHOSPHOPROTEIN 32 FAMILY MEMBER A"/>
    <property type="match status" value="1"/>
</dbReference>
<feature type="region of interest" description="Disordered" evidence="4">
    <location>
        <begin position="157"/>
        <end position="254"/>
    </location>
</feature>
<protein>
    <submittedName>
        <fullName evidence="5">Uncharacterized protein</fullName>
    </submittedName>
</protein>
<dbReference type="EMBL" id="UZAI01017851">
    <property type="protein sequence ID" value="VDP30358.1"/>
    <property type="molecule type" value="Genomic_DNA"/>
</dbReference>
<feature type="compositionally biased region" description="Basic and acidic residues" evidence="4">
    <location>
        <begin position="215"/>
        <end position="246"/>
    </location>
</feature>
<evidence type="ECO:0000256" key="3">
    <source>
        <dbReference type="ARBA" id="ARBA00025777"/>
    </source>
</evidence>
<organism evidence="5 6">
    <name type="scientific">Schistosoma margrebowiei</name>
    <dbReference type="NCBI Taxonomy" id="48269"/>
    <lineage>
        <taxon>Eukaryota</taxon>
        <taxon>Metazoa</taxon>
        <taxon>Spiralia</taxon>
        <taxon>Lophotrochozoa</taxon>
        <taxon>Platyhelminthes</taxon>
        <taxon>Trematoda</taxon>
        <taxon>Digenea</taxon>
        <taxon>Strigeidida</taxon>
        <taxon>Schistosomatoidea</taxon>
        <taxon>Schistosomatidae</taxon>
        <taxon>Schistosoma</taxon>
    </lineage>
</organism>
<comment type="similarity">
    <text evidence="3">Belongs to the ANP32 family.</text>
</comment>
<dbReference type="PANTHER" id="PTHR11375">
    <property type="entry name" value="ACIDIC LEUCINE-RICH NUCLEAR PHOSPHOPROTEIN 32"/>
    <property type="match status" value="1"/>
</dbReference>
<accession>A0A183MSQ5</accession>
<evidence type="ECO:0000313" key="5">
    <source>
        <dbReference type="EMBL" id="VDP30358.1"/>
    </source>
</evidence>
<dbReference type="Proteomes" id="UP000277204">
    <property type="component" value="Unassembled WGS sequence"/>
</dbReference>
<keyword evidence="2" id="KW-0677">Repeat</keyword>
<evidence type="ECO:0000256" key="4">
    <source>
        <dbReference type="SAM" id="MobiDB-lite"/>
    </source>
</evidence>
<name>A0A183MSQ5_9TREM</name>
<dbReference type="GO" id="GO:0005634">
    <property type="term" value="C:nucleus"/>
    <property type="evidence" value="ECO:0007669"/>
    <property type="project" value="TreeGrafter"/>
</dbReference>
<reference evidence="5 6" key="1">
    <citation type="submission" date="2018-11" db="EMBL/GenBank/DDBJ databases">
        <authorList>
            <consortium name="Pathogen Informatics"/>
        </authorList>
    </citation>
    <scope>NUCLEOTIDE SEQUENCE [LARGE SCALE GENOMIC DNA]</scope>
    <source>
        <strain evidence="5 6">Zambia</strain>
    </source>
</reference>
<dbReference type="InterPro" id="IPR032675">
    <property type="entry name" value="LRR_dom_sf"/>
</dbReference>